<protein>
    <submittedName>
        <fullName evidence="2">Protein kinase domain-containing protein</fullName>
    </submittedName>
</protein>
<dbReference type="Proteomes" id="UP000887579">
    <property type="component" value="Unplaced"/>
</dbReference>
<dbReference type="WBParaSite" id="ES5_v2.g28636.t1">
    <property type="protein sequence ID" value="ES5_v2.g28636.t1"/>
    <property type="gene ID" value="ES5_v2.g28636"/>
</dbReference>
<proteinExistence type="predicted"/>
<evidence type="ECO:0000313" key="2">
    <source>
        <dbReference type="WBParaSite" id="ES5_v2.g28636.t1"/>
    </source>
</evidence>
<accession>A0AC34GG87</accession>
<name>A0AC34GG87_9BILA</name>
<organism evidence="1 2">
    <name type="scientific">Panagrolaimus sp. ES5</name>
    <dbReference type="NCBI Taxonomy" id="591445"/>
    <lineage>
        <taxon>Eukaryota</taxon>
        <taxon>Metazoa</taxon>
        <taxon>Ecdysozoa</taxon>
        <taxon>Nematoda</taxon>
        <taxon>Chromadorea</taxon>
        <taxon>Rhabditida</taxon>
        <taxon>Tylenchina</taxon>
        <taxon>Panagrolaimomorpha</taxon>
        <taxon>Panagrolaimoidea</taxon>
        <taxon>Panagrolaimidae</taxon>
        <taxon>Panagrolaimus</taxon>
    </lineage>
</organism>
<sequence length="157" mass="18261">LENVTLRFGKPDEIRLIDYGLTSKVENGYCTMPHLGTALFASRESMEKAPKKHFKDDCESWLSTLVYGTNDSVLEPWTNTKKRDVMLQQKKSVWQKDMNRAKFLGGLPIHFWRIMDIIDEIVTEKPVDYTSIYNLLQEVIDQDSCQLVQADRIPDIY</sequence>
<reference evidence="2" key="1">
    <citation type="submission" date="2022-11" db="UniProtKB">
        <authorList>
            <consortium name="WormBaseParasite"/>
        </authorList>
    </citation>
    <scope>IDENTIFICATION</scope>
</reference>
<evidence type="ECO:0000313" key="1">
    <source>
        <dbReference type="Proteomes" id="UP000887579"/>
    </source>
</evidence>